<dbReference type="PANTHER" id="PTHR43279">
    <property type="entry name" value="CATECHOL-2,3-DIOXYGENASE"/>
    <property type="match status" value="1"/>
</dbReference>
<dbReference type="InterPro" id="IPR004360">
    <property type="entry name" value="Glyas_Fos-R_dOase_dom"/>
</dbReference>
<feature type="domain" description="VOC" evidence="1">
    <location>
        <begin position="33"/>
        <end position="151"/>
    </location>
</feature>
<comment type="caution">
    <text evidence="2">The sequence shown here is derived from an EMBL/GenBank/DDBJ whole genome shotgun (WGS) entry which is preliminary data.</text>
</comment>
<dbReference type="InterPro" id="IPR029068">
    <property type="entry name" value="Glyas_Bleomycin-R_OHBP_Dase"/>
</dbReference>
<evidence type="ECO:0000313" key="2">
    <source>
        <dbReference type="EMBL" id="GGJ35648.1"/>
    </source>
</evidence>
<protein>
    <submittedName>
        <fullName evidence="2">Glyoxalase</fullName>
    </submittedName>
</protein>
<sequence length="317" mass="34934">MSSNIPETLPYLALGPDQVGLHPQGHRAPARLRLGTVTLQVADLQASVAFYQQVIGFEVKSLQEGVARMGVPGEPEVLLELREKKGVRPAVHRGRLGLYHFAVLLPTQADLGRFIRHAQGLGVHVGMSDHHYSEATYLKDPDGISIEVYRDRPQQDWVVSVEGEILGGGDPLDVQKLQEAARDVPYQGLPAGSTMGHLHFYVEDLQDAARFYHQGLGLDQVGWRHPTALFLSRDGYHHHIGLNTWAKGSPVSSEEDARLLTWELLLPTDRDLEPMKSSLQEAGFGVRDVGGADGFQASDPWGITVWVRSVEPEVLSL</sequence>
<keyword evidence="3" id="KW-1185">Reference proteome</keyword>
<dbReference type="Gene3D" id="3.10.180.10">
    <property type="entry name" value="2,3-Dihydroxybiphenyl 1,2-Dioxygenase, domain 1"/>
    <property type="match status" value="2"/>
</dbReference>
<dbReference type="SUPFAM" id="SSF54593">
    <property type="entry name" value="Glyoxalase/Bleomycin resistance protein/Dihydroxybiphenyl dioxygenase"/>
    <property type="match status" value="2"/>
</dbReference>
<dbReference type="InterPro" id="IPR037523">
    <property type="entry name" value="VOC_core"/>
</dbReference>
<reference evidence="3" key="1">
    <citation type="journal article" date="2019" name="Int. J. Syst. Evol. Microbiol.">
        <title>The Global Catalogue of Microorganisms (GCM) 10K type strain sequencing project: providing services to taxonomists for standard genome sequencing and annotation.</title>
        <authorList>
            <consortium name="The Broad Institute Genomics Platform"/>
            <consortium name="The Broad Institute Genome Sequencing Center for Infectious Disease"/>
            <person name="Wu L."/>
            <person name="Ma J."/>
        </authorList>
    </citation>
    <scope>NUCLEOTIDE SEQUENCE [LARGE SCALE GENOMIC DNA]</scope>
    <source>
        <strain evidence="3">JCM 14370</strain>
    </source>
</reference>
<proteinExistence type="predicted"/>
<dbReference type="PROSITE" id="PS51819">
    <property type="entry name" value="VOC"/>
    <property type="match status" value="1"/>
</dbReference>
<dbReference type="Proteomes" id="UP000632222">
    <property type="component" value="Unassembled WGS sequence"/>
</dbReference>
<organism evidence="2 3">
    <name type="scientific">Deinococcus roseus</name>
    <dbReference type="NCBI Taxonomy" id="392414"/>
    <lineage>
        <taxon>Bacteria</taxon>
        <taxon>Thermotogati</taxon>
        <taxon>Deinococcota</taxon>
        <taxon>Deinococci</taxon>
        <taxon>Deinococcales</taxon>
        <taxon>Deinococcaceae</taxon>
        <taxon>Deinococcus</taxon>
    </lineage>
</organism>
<gene>
    <name evidence="2" type="ORF">GCM10008938_22200</name>
</gene>
<evidence type="ECO:0000259" key="1">
    <source>
        <dbReference type="PROSITE" id="PS51819"/>
    </source>
</evidence>
<evidence type="ECO:0000313" key="3">
    <source>
        <dbReference type="Proteomes" id="UP000632222"/>
    </source>
</evidence>
<dbReference type="EMBL" id="BMOD01000007">
    <property type="protein sequence ID" value="GGJ35648.1"/>
    <property type="molecule type" value="Genomic_DNA"/>
</dbReference>
<dbReference type="PANTHER" id="PTHR43279:SF1">
    <property type="entry name" value="CATECHOL-2,3-DIOXYGENASE"/>
    <property type="match status" value="1"/>
</dbReference>
<dbReference type="Pfam" id="PF00903">
    <property type="entry name" value="Glyoxalase"/>
    <property type="match status" value="2"/>
</dbReference>
<accession>A0ABQ2CZE9</accession>
<dbReference type="RefSeq" id="WP_189002759.1">
    <property type="nucleotide sequence ID" value="NZ_BMOD01000007.1"/>
</dbReference>
<name>A0ABQ2CZE9_9DEIO</name>